<accession>A0A067U1L6</accession>
<protein>
    <submittedName>
        <fullName evidence="1">Uncharacterized protein</fullName>
    </submittedName>
</protein>
<name>A0A067U1L6_GALM3</name>
<dbReference type="OrthoDB" id="3065406at2759"/>
<evidence type="ECO:0000313" key="2">
    <source>
        <dbReference type="Proteomes" id="UP000027222"/>
    </source>
</evidence>
<organism evidence="1 2">
    <name type="scientific">Galerina marginata (strain CBS 339.88)</name>
    <dbReference type="NCBI Taxonomy" id="685588"/>
    <lineage>
        <taxon>Eukaryota</taxon>
        <taxon>Fungi</taxon>
        <taxon>Dikarya</taxon>
        <taxon>Basidiomycota</taxon>
        <taxon>Agaricomycotina</taxon>
        <taxon>Agaricomycetes</taxon>
        <taxon>Agaricomycetidae</taxon>
        <taxon>Agaricales</taxon>
        <taxon>Agaricineae</taxon>
        <taxon>Strophariaceae</taxon>
        <taxon>Galerina</taxon>
    </lineage>
</organism>
<evidence type="ECO:0000313" key="1">
    <source>
        <dbReference type="EMBL" id="KDR86184.1"/>
    </source>
</evidence>
<dbReference type="STRING" id="685588.A0A067U1L6"/>
<dbReference type="HOGENOM" id="CLU_1086033_0_0_1"/>
<proteinExistence type="predicted"/>
<gene>
    <name evidence="1" type="ORF">GALMADRAFT_1326095</name>
</gene>
<dbReference type="Proteomes" id="UP000027222">
    <property type="component" value="Unassembled WGS sequence"/>
</dbReference>
<sequence length="267" mass="30211">MNPDIPTQSTESLAPSRTLFLINKAKALKVGRLQDYLALVGESCIPGLTVAEVLELEGLAQLELKRFQETGIVHDIHRDIRQFCIDFAEFLPECSHTSREMALAMHWKTPGYYTCRFHKSSYPDKASFIDGNGVLGGVSFRPSGFGMVTDKPMLDDHMQCGCPIEDVLLEFFLFKTRRARSKNPMYKNHLYGMGRTMVTPRMRVFICQGFRDDSGLEIQDIYNQEFSKNGVENRLDALKAIKLLARVQKRRSVVKGNDDGEDTSSSD</sequence>
<dbReference type="AlphaFoldDB" id="A0A067U1L6"/>
<reference evidence="2" key="1">
    <citation type="journal article" date="2014" name="Proc. Natl. Acad. Sci. U.S.A.">
        <title>Extensive sampling of basidiomycete genomes demonstrates inadequacy of the white-rot/brown-rot paradigm for wood decay fungi.</title>
        <authorList>
            <person name="Riley R."/>
            <person name="Salamov A.A."/>
            <person name="Brown D.W."/>
            <person name="Nagy L.G."/>
            <person name="Floudas D."/>
            <person name="Held B.W."/>
            <person name="Levasseur A."/>
            <person name="Lombard V."/>
            <person name="Morin E."/>
            <person name="Otillar R."/>
            <person name="Lindquist E.A."/>
            <person name="Sun H."/>
            <person name="LaButti K.M."/>
            <person name="Schmutz J."/>
            <person name="Jabbour D."/>
            <person name="Luo H."/>
            <person name="Baker S.E."/>
            <person name="Pisabarro A.G."/>
            <person name="Walton J.D."/>
            <person name="Blanchette R.A."/>
            <person name="Henrissat B."/>
            <person name="Martin F."/>
            <person name="Cullen D."/>
            <person name="Hibbett D.S."/>
            <person name="Grigoriev I.V."/>
        </authorList>
    </citation>
    <scope>NUCLEOTIDE SEQUENCE [LARGE SCALE GENOMIC DNA]</scope>
    <source>
        <strain evidence="2">CBS 339.88</strain>
    </source>
</reference>
<keyword evidence="2" id="KW-1185">Reference proteome</keyword>
<dbReference type="EMBL" id="KL142367">
    <property type="protein sequence ID" value="KDR86184.1"/>
    <property type="molecule type" value="Genomic_DNA"/>
</dbReference>